<comment type="similarity">
    <text evidence="1">Belongs to the TIP41 family.</text>
</comment>
<evidence type="ECO:0000313" key="3">
    <source>
        <dbReference type="EMBL" id="BES99004.1"/>
    </source>
</evidence>
<accession>A0ABN7B591</accession>
<reference evidence="3 4" key="1">
    <citation type="submission" date="2023-09" db="EMBL/GenBank/DDBJ databases">
        <title>Nesidiocoris tenuis whole genome shotgun sequence.</title>
        <authorList>
            <person name="Shibata T."/>
            <person name="Shimoda M."/>
            <person name="Kobayashi T."/>
            <person name="Uehara T."/>
        </authorList>
    </citation>
    <scope>NUCLEOTIDE SEQUENCE [LARGE SCALE GENOMIC DNA]</scope>
    <source>
        <strain evidence="3 4">Japan</strain>
    </source>
</reference>
<protein>
    <recommendedName>
        <fullName evidence="2">TIP41-like protein</fullName>
    </recommendedName>
</protein>
<dbReference type="PANTHER" id="PTHR21021:SF16">
    <property type="entry name" value="TIP41-LIKE PROTEIN"/>
    <property type="match status" value="1"/>
</dbReference>
<gene>
    <name evidence="3" type="ORF">NTJ_11820</name>
</gene>
<evidence type="ECO:0000256" key="1">
    <source>
        <dbReference type="ARBA" id="ARBA00006658"/>
    </source>
</evidence>
<name>A0ABN7B591_9HEMI</name>
<evidence type="ECO:0000313" key="4">
    <source>
        <dbReference type="Proteomes" id="UP001307889"/>
    </source>
</evidence>
<evidence type="ECO:0000256" key="2">
    <source>
        <dbReference type="ARBA" id="ARBA00018951"/>
    </source>
</evidence>
<dbReference type="Pfam" id="PF04176">
    <property type="entry name" value="TIP41"/>
    <property type="match status" value="1"/>
</dbReference>
<proteinExistence type="inferred from homology"/>
<dbReference type="Proteomes" id="UP001307889">
    <property type="component" value="Chromosome 10"/>
</dbReference>
<sequence length="272" mass="31218">MESTPSATRIQATPARVETHNFNDWTIRCCASHILPSKCSGSCFENEPCVFCRFSKELPSPHLPEMVFPYNLLEVQHKSGCCISFNALDALKRLKSENLSLKIACSEAWKQARADTGLVSKTIGDHDWTFQTDYNGTYANWPKKEYSDTGIDMEVLKKRDRIDLYRDVMLFEDELHDNGVAVNNVRIRVMPSGFFILLRYFLRVDGVLIMANETRVYHDFSTDHVVVETSHRENKVEELKLQVPLSMMTEPDEVTPLLTLRQFTCEKLTLPS</sequence>
<dbReference type="InterPro" id="IPR007303">
    <property type="entry name" value="TIP41-like"/>
</dbReference>
<dbReference type="InterPro" id="IPR051330">
    <property type="entry name" value="Phosphatase_reg/MetRdx"/>
</dbReference>
<dbReference type="EMBL" id="AP028918">
    <property type="protein sequence ID" value="BES99004.1"/>
    <property type="molecule type" value="Genomic_DNA"/>
</dbReference>
<keyword evidence="4" id="KW-1185">Reference proteome</keyword>
<dbReference type="PANTHER" id="PTHR21021">
    <property type="entry name" value="GAF/PUTATIVE CYTOSKELETAL PROTEIN"/>
    <property type="match status" value="1"/>
</dbReference>
<organism evidence="3 4">
    <name type="scientific">Nesidiocoris tenuis</name>
    <dbReference type="NCBI Taxonomy" id="355587"/>
    <lineage>
        <taxon>Eukaryota</taxon>
        <taxon>Metazoa</taxon>
        <taxon>Ecdysozoa</taxon>
        <taxon>Arthropoda</taxon>
        <taxon>Hexapoda</taxon>
        <taxon>Insecta</taxon>
        <taxon>Pterygota</taxon>
        <taxon>Neoptera</taxon>
        <taxon>Paraneoptera</taxon>
        <taxon>Hemiptera</taxon>
        <taxon>Heteroptera</taxon>
        <taxon>Panheteroptera</taxon>
        <taxon>Cimicomorpha</taxon>
        <taxon>Miridae</taxon>
        <taxon>Dicyphina</taxon>
        <taxon>Nesidiocoris</taxon>
    </lineage>
</organism>